<dbReference type="GO" id="GO:0000270">
    <property type="term" value="P:peptidoglycan metabolic process"/>
    <property type="evidence" value="ECO:0007669"/>
    <property type="project" value="InterPro"/>
</dbReference>
<accession>A0A5C6XFC1</accession>
<dbReference type="PANTHER" id="PTHR37423">
    <property type="entry name" value="SOLUBLE LYTIC MUREIN TRANSGLYCOSYLASE-RELATED"/>
    <property type="match status" value="1"/>
</dbReference>
<feature type="chain" id="PRO_5022809395" evidence="3">
    <location>
        <begin position="34"/>
        <end position="1045"/>
    </location>
</feature>
<keyword evidence="6" id="KW-1185">Reference proteome</keyword>
<dbReference type="Gene3D" id="1.10.530.10">
    <property type="match status" value="1"/>
</dbReference>
<dbReference type="OrthoDB" id="5525175at2"/>
<dbReference type="PROSITE" id="PS00922">
    <property type="entry name" value="TRANSGLYCOSYLASE"/>
    <property type="match status" value="1"/>
</dbReference>
<dbReference type="SUPFAM" id="SSF48452">
    <property type="entry name" value="TPR-like"/>
    <property type="match status" value="3"/>
</dbReference>
<protein>
    <submittedName>
        <fullName evidence="5">Tetratricopeptide repeat protein</fullName>
    </submittedName>
</protein>
<dbReference type="Pfam" id="PF01464">
    <property type="entry name" value="SLT"/>
    <property type="match status" value="1"/>
</dbReference>
<dbReference type="InterPro" id="IPR000189">
    <property type="entry name" value="Transglyc_AS"/>
</dbReference>
<name>A0A5C6XFC1_9DELT</name>
<gene>
    <name evidence="5" type="ORF">FRC98_06510</name>
</gene>
<evidence type="ECO:0000313" key="6">
    <source>
        <dbReference type="Proteomes" id="UP000321412"/>
    </source>
</evidence>
<dbReference type="GO" id="GO:0008933">
    <property type="term" value="F:peptidoglycan lytic transglycosylase activity"/>
    <property type="evidence" value="ECO:0007669"/>
    <property type="project" value="InterPro"/>
</dbReference>
<feature type="domain" description="Transglycosylase SLT" evidence="4">
    <location>
        <begin position="883"/>
        <end position="989"/>
    </location>
</feature>
<dbReference type="AlphaFoldDB" id="A0A5C6XFC1"/>
<feature type="compositionally biased region" description="Basic and acidic residues" evidence="2">
    <location>
        <begin position="637"/>
        <end position="647"/>
    </location>
</feature>
<evidence type="ECO:0000256" key="2">
    <source>
        <dbReference type="SAM" id="MobiDB-lite"/>
    </source>
</evidence>
<comment type="similarity">
    <text evidence="1">Belongs to the transglycosylase Slt family.</text>
</comment>
<dbReference type="GO" id="GO:0016020">
    <property type="term" value="C:membrane"/>
    <property type="evidence" value="ECO:0007669"/>
    <property type="project" value="InterPro"/>
</dbReference>
<evidence type="ECO:0000256" key="1">
    <source>
        <dbReference type="ARBA" id="ARBA00007734"/>
    </source>
</evidence>
<comment type="caution">
    <text evidence="5">The sequence shown here is derived from an EMBL/GenBank/DDBJ whole genome shotgun (WGS) entry which is preliminary data.</text>
</comment>
<dbReference type="InterPro" id="IPR023346">
    <property type="entry name" value="Lysozyme-like_dom_sf"/>
</dbReference>
<dbReference type="InterPro" id="IPR008258">
    <property type="entry name" value="Transglycosylase_SLT_dom_1"/>
</dbReference>
<feature type="region of interest" description="Disordered" evidence="2">
    <location>
        <begin position="624"/>
        <end position="656"/>
    </location>
</feature>
<reference evidence="5 6" key="1">
    <citation type="submission" date="2019-08" db="EMBL/GenBank/DDBJ databases">
        <title>Bradymonadales sp. TMQ4.</title>
        <authorList>
            <person name="Liang Q."/>
        </authorList>
    </citation>
    <scope>NUCLEOTIDE SEQUENCE [LARGE SCALE GENOMIC DNA]</scope>
    <source>
        <strain evidence="5 6">TMQ4</strain>
    </source>
</reference>
<evidence type="ECO:0000313" key="5">
    <source>
        <dbReference type="EMBL" id="TXD38529.1"/>
    </source>
</evidence>
<dbReference type="InterPro" id="IPR011990">
    <property type="entry name" value="TPR-like_helical_dom_sf"/>
</dbReference>
<evidence type="ECO:0000256" key="3">
    <source>
        <dbReference type="SAM" id="SignalP"/>
    </source>
</evidence>
<dbReference type="Proteomes" id="UP000321412">
    <property type="component" value="Unassembled WGS sequence"/>
</dbReference>
<feature type="signal peptide" evidence="3">
    <location>
        <begin position="1"/>
        <end position="33"/>
    </location>
</feature>
<dbReference type="PANTHER" id="PTHR37423:SF5">
    <property type="entry name" value="SOLUBLE LYTIC MUREIN TRANSGLYCOSYLASE"/>
    <property type="match status" value="1"/>
</dbReference>
<proteinExistence type="inferred from homology"/>
<keyword evidence="3" id="KW-0732">Signal</keyword>
<dbReference type="CDD" id="cd13401">
    <property type="entry name" value="Slt70-like"/>
    <property type="match status" value="1"/>
</dbReference>
<organism evidence="5 6">
    <name type="scientific">Lujinxingia vulgaris</name>
    <dbReference type="NCBI Taxonomy" id="2600176"/>
    <lineage>
        <taxon>Bacteria</taxon>
        <taxon>Deltaproteobacteria</taxon>
        <taxon>Bradymonadales</taxon>
        <taxon>Lujinxingiaceae</taxon>
        <taxon>Lujinxingia</taxon>
    </lineage>
</organism>
<sequence length="1045" mass="118332">MTRRPPAPRLAAGALAATVAIALLSFGAGSAPAQDDESRVDTMAHAGQPPAPRHAALDQARQLLERSTSAASRAAQRCSSATLVREEARQALLWQKPQEAAAALDGLLNAECGEADEALNLTRFQRAYLAYHQGDHAAALARLDALEGSTPIDDYVDYLRALNLSELERHEEAARAYGRVYDAKDSPMMWRARAAQAESLMAARRYEQAAPVLTQIAETFPDYPRRHIILYLQGRAFEEIDRPEDAARAYQLAWFEFPYKEEGELARERLDALKAQGVAIPEIPREDLLKRFRQLRVDKFWPLAHELFTGLLEAHATESGDSAFENEVTLEIALNRYYSHQFEASLPYFEEARRRFEAGNEAGMSKRTLYRFHSFALARLGRFDEAIEALETLYRGEPTRELVSALAGFYEQHGRYPEALAAYDRLYSAYRKRGWHYTYLLYKSGKFDEAYDNLRRLADRSSGQNRAKYLYWTARTLERSGNDEEAALVFDDVAQAYPTSYYGLQAAGRLLDLRQRAGSDGGFVQAERVVESSDAVFDAFDEASFYGFRQAPASYQDPRATPLSGALTEDGPVRRTDTGPYYATPCDPADDGCVTTPSMVAPGVGLTWNPGRPLIAPSQLLGVEPDTSRDEIDDTDRDNIAGLDDRNAPQARVPTGEVDFTHPAGRVRYNAEARIYWGGRNGSDMAFVNYARGEMIGPVPEAITAYDDDTHRGGLARAVEEAGELFPNLERAQWLWQAGWTTEARRVIRDVSLEFRGISRRARAGSRPVELPYHRWGYYIDNRPPRKQAQLWGMESDELRFPVATTASERRDQIARQQAIFDRRRRLDTVLVHAFQEVGDYHLVRRHALGNTWWLRRAPEGEARRYWMMAYPRAFPEKVIPLAKKHGVNPYMIWALMLVESSFNPDSLSRADALGLLQVIPRTGLKIADLFGDEDFGPYDLLEEDNAIAHGIFYFSRLVRKFHGQELFAFAGYNGGPHRVGAWLEMRGHQIPLDEFIEEIPYAEARGYAKKVLRFVNLYLRIYEDGEPLYVGQNIRQDYLEMPNF</sequence>
<dbReference type="EMBL" id="VOSM01000002">
    <property type="protein sequence ID" value="TXD38529.1"/>
    <property type="molecule type" value="Genomic_DNA"/>
</dbReference>
<dbReference type="RefSeq" id="WP_146980468.1">
    <property type="nucleotide sequence ID" value="NZ_VOSM01000002.1"/>
</dbReference>
<dbReference type="SUPFAM" id="SSF53955">
    <property type="entry name" value="Lysozyme-like"/>
    <property type="match status" value="1"/>
</dbReference>
<dbReference type="Pfam" id="PF13432">
    <property type="entry name" value="TPR_16"/>
    <property type="match status" value="3"/>
</dbReference>
<feature type="region of interest" description="Disordered" evidence="2">
    <location>
        <begin position="32"/>
        <end position="52"/>
    </location>
</feature>
<evidence type="ECO:0000259" key="4">
    <source>
        <dbReference type="Pfam" id="PF01464"/>
    </source>
</evidence>
<dbReference type="Gene3D" id="1.25.40.10">
    <property type="entry name" value="Tetratricopeptide repeat domain"/>
    <property type="match status" value="3"/>
</dbReference>